<sequence length="337" mass="36529">MTARPLLTAQDLRVTFDLPAAGGMPWTKPRQLHAVGGVDFTLMPGETLGIVGESGSGKSTLARALIGLVPATGRAIWQDGADLIGLSPGKMLKYRSEIQMVFQDPLASLNPRMTVGQIIAEPLTTHHKGLSGTEVKTRVKDMMDRVGLLPNQINRYPHEFSGGQCQRIGIARALIVEPKLVICDEPVSALDVSIQAQVINLLAELQRDLGLALIFIAHDLSVVKHISDRVLVMYLGQVMELAEAEALYADPRHPYTQALLSAVPIPDPQLEREKRIIPLRGELPSPMNPPSGCVFRTRCPRAEPLCASQQPALAGGAHLTACHFPGALRPEELELRA</sequence>
<protein>
    <submittedName>
        <fullName evidence="7">Oligopeptide/dipeptide ABC transporter ATP-binding protein</fullName>
    </submittedName>
</protein>
<dbReference type="Proteomes" id="UP001595721">
    <property type="component" value="Unassembled WGS sequence"/>
</dbReference>
<evidence type="ECO:0000256" key="3">
    <source>
        <dbReference type="ARBA" id="ARBA00022448"/>
    </source>
</evidence>
<dbReference type="InterPro" id="IPR017871">
    <property type="entry name" value="ABC_transporter-like_CS"/>
</dbReference>
<keyword evidence="5 7" id="KW-0067">ATP-binding</keyword>
<comment type="caution">
    <text evidence="7">The sequence shown here is derived from an EMBL/GenBank/DDBJ whole genome shotgun (WGS) entry which is preliminary data.</text>
</comment>
<dbReference type="PROSITE" id="PS00211">
    <property type="entry name" value="ABC_TRANSPORTER_1"/>
    <property type="match status" value="1"/>
</dbReference>
<keyword evidence="4" id="KW-0547">Nucleotide-binding</keyword>
<dbReference type="GO" id="GO:0005524">
    <property type="term" value="F:ATP binding"/>
    <property type="evidence" value="ECO:0007669"/>
    <property type="project" value="UniProtKB-KW"/>
</dbReference>
<dbReference type="InterPro" id="IPR050319">
    <property type="entry name" value="ABC_transp_ATP-bind"/>
</dbReference>
<comment type="similarity">
    <text evidence="2">Belongs to the ABC transporter superfamily.</text>
</comment>
<dbReference type="PANTHER" id="PTHR43776:SF7">
    <property type="entry name" value="D,D-DIPEPTIDE TRANSPORT ATP-BINDING PROTEIN DDPF-RELATED"/>
    <property type="match status" value="1"/>
</dbReference>
<dbReference type="SMART" id="SM00382">
    <property type="entry name" value="AAA"/>
    <property type="match status" value="1"/>
</dbReference>
<dbReference type="InterPro" id="IPR003439">
    <property type="entry name" value="ABC_transporter-like_ATP-bd"/>
</dbReference>
<evidence type="ECO:0000259" key="6">
    <source>
        <dbReference type="PROSITE" id="PS50893"/>
    </source>
</evidence>
<dbReference type="RefSeq" id="WP_377744018.1">
    <property type="nucleotide sequence ID" value="NZ_JBHRXJ010000005.1"/>
</dbReference>
<dbReference type="SUPFAM" id="SSF52540">
    <property type="entry name" value="P-loop containing nucleoside triphosphate hydrolases"/>
    <property type="match status" value="1"/>
</dbReference>
<dbReference type="Pfam" id="PF08352">
    <property type="entry name" value="oligo_HPY"/>
    <property type="match status" value="1"/>
</dbReference>
<feature type="domain" description="ABC transporter" evidence="6">
    <location>
        <begin position="7"/>
        <end position="260"/>
    </location>
</feature>
<dbReference type="NCBIfam" id="TIGR01727">
    <property type="entry name" value="oligo_HPY"/>
    <property type="match status" value="1"/>
</dbReference>
<gene>
    <name evidence="7" type="ORF">ACFOMH_08965</name>
</gene>
<evidence type="ECO:0000256" key="2">
    <source>
        <dbReference type="ARBA" id="ARBA00005417"/>
    </source>
</evidence>
<evidence type="ECO:0000256" key="1">
    <source>
        <dbReference type="ARBA" id="ARBA00004417"/>
    </source>
</evidence>
<dbReference type="Gene3D" id="3.40.50.300">
    <property type="entry name" value="P-loop containing nucleotide triphosphate hydrolases"/>
    <property type="match status" value="1"/>
</dbReference>
<dbReference type="Pfam" id="PF00005">
    <property type="entry name" value="ABC_tran"/>
    <property type="match status" value="1"/>
</dbReference>
<dbReference type="EMBL" id="JBHRXJ010000005">
    <property type="protein sequence ID" value="MFC3528308.1"/>
    <property type="molecule type" value="Genomic_DNA"/>
</dbReference>
<proteinExistence type="inferred from homology"/>
<evidence type="ECO:0000256" key="4">
    <source>
        <dbReference type="ARBA" id="ARBA00022741"/>
    </source>
</evidence>
<keyword evidence="8" id="KW-1185">Reference proteome</keyword>
<evidence type="ECO:0000313" key="8">
    <source>
        <dbReference type="Proteomes" id="UP001595721"/>
    </source>
</evidence>
<evidence type="ECO:0000313" key="7">
    <source>
        <dbReference type="EMBL" id="MFC3528308.1"/>
    </source>
</evidence>
<comment type="subcellular location">
    <subcellularLocation>
        <location evidence="1">Cell inner membrane</location>
        <topology evidence="1">Peripheral membrane protein</topology>
    </subcellularLocation>
</comment>
<organism evidence="7 8">
    <name type="scientific">Paracoccus mangrovi</name>
    <dbReference type="NCBI Taxonomy" id="1715645"/>
    <lineage>
        <taxon>Bacteria</taxon>
        <taxon>Pseudomonadati</taxon>
        <taxon>Pseudomonadota</taxon>
        <taxon>Alphaproteobacteria</taxon>
        <taxon>Rhodobacterales</taxon>
        <taxon>Paracoccaceae</taxon>
        <taxon>Paracoccus</taxon>
    </lineage>
</organism>
<dbReference type="CDD" id="cd03257">
    <property type="entry name" value="ABC_NikE_OppD_transporters"/>
    <property type="match status" value="1"/>
</dbReference>
<dbReference type="InterPro" id="IPR027417">
    <property type="entry name" value="P-loop_NTPase"/>
</dbReference>
<evidence type="ECO:0000256" key="5">
    <source>
        <dbReference type="ARBA" id="ARBA00022840"/>
    </source>
</evidence>
<dbReference type="InterPro" id="IPR003593">
    <property type="entry name" value="AAA+_ATPase"/>
</dbReference>
<dbReference type="PROSITE" id="PS50893">
    <property type="entry name" value="ABC_TRANSPORTER_2"/>
    <property type="match status" value="1"/>
</dbReference>
<reference evidence="8" key="1">
    <citation type="journal article" date="2019" name="Int. J. Syst. Evol. Microbiol.">
        <title>The Global Catalogue of Microorganisms (GCM) 10K type strain sequencing project: providing services to taxonomists for standard genome sequencing and annotation.</title>
        <authorList>
            <consortium name="The Broad Institute Genomics Platform"/>
            <consortium name="The Broad Institute Genome Sequencing Center for Infectious Disease"/>
            <person name="Wu L."/>
            <person name="Ma J."/>
        </authorList>
    </citation>
    <scope>NUCLEOTIDE SEQUENCE [LARGE SCALE GENOMIC DNA]</scope>
    <source>
        <strain evidence="8">KCTC 42899</strain>
    </source>
</reference>
<accession>A0ABV7R2H8</accession>
<dbReference type="PANTHER" id="PTHR43776">
    <property type="entry name" value="TRANSPORT ATP-BINDING PROTEIN"/>
    <property type="match status" value="1"/>
</dbReference>
<dbReference type="InterPro" id="IPR013563">
    <property type="entry name" value="Oligopep_ABC_C"/>
</dbReference>
<keyword evidence="3" id="KW-0813">Transport</keyword>
<name>A0ABV7R2H8_9RHOB</name>